<keyword evidence="2" id="KW-0472">Membrane</keyword>
<feature type="compositionally biased region" description="Basic and acidic residues" evidence="1">
    <location>
        <begin position="172"/>
        <end position="182"/>
    </location>
</feature>
<keyword evidence="2" id="KW-1133">Transmembrane helix</keyword>
<feature type="transmembrane region" description="Helical" evidence="2">
    <location>
        <begin position="43"/>
        <end position="64"/>
    </location>
</feature>
<dbReference type="AlphaFoldDB" id="A0A8D9BAR8"/>
<evidence type="ECO:0000256" key="2">
    <source>
        <dbReference type="SAM" id="Phobius"/>
    </source>
</evidence>
<protein>
    <submittedName>
        <fullName evidence="3">Uncharacterized protein</fullName>
    </submittedName>
</protein>
<keyword evidence="2" id="KW-0812">Transmembrane</keyword>
<evidence type="ECO:0000256" key="1">
    <source>
        <dbReference type="SAM" id="MobiDB-lite"/>
    </source>
</evidence>
<feature type="compositionally biased region" description="Basic residues" evidence="1">
    <location>
        <begin position="111"/>
        <end position="120"/>
    </location>
</feature>
<organism evidence="3">
    <name type="scientific">Cacopsylla melanoneura</name>
    <dbReference type="NCBI Taxonomy" id="428564"/>
    <lineage>
        <taxon>Eukaryota</taxon>
        <taxon>Metazoa</taxon>
        <taxon>Ecdysozoa</taxon>
        <taxon>Arthropoda</taxon>
        <taxon>Hexapoda</taxon>
        <taxon>Insecta</taxon>
        <taxon>Pterygota</taxon>
        <taxon>Neoptera</taxon>
        <taxon>Paraneoptera</taxon>
        <taxon>Hemiptera</taxon>
        <taxon>Sternorrhyncha</taxon>
        <taxon>Psylloidea</taxon>
        <taxon>Psyllidae</taxon>
        <taxon>Psyllinae</taxon>
        <taxon>Cacopsylla</taxon>
    </lineage>
</organism>
<reference evidence="3" key="1">
    <citation type="submission" date="2021-05" db="EMBL/GenBank/DDBJ databases">
        <authorList>
            <person name="Alioto T."/>
            <person name="Alioto T."/>
            <person name="Gomez Garrido J."/>
        </authorList>
    </citation>
    <scope>NUCLEOTIDE SEQUENCE</scope>
</reference>
<accession>A0A8D9BAR8</accession>
<feature type="compositionally biased region" description="Polar residues" evidence="1">
    <location>
        <begin position="121"/>
        <end position="169"/>
    </location>
</feature>
<evidence type="ECO:0000313" key="3">
    <source>
        <dbReference type="EMBL" id="CAG6779710.1"/>
    </source>
</evidence>
<feature type="transmembrane region" description="Helical" evidence="2">
    <location>
        <begin position="6"/>
        <end position="31"/>
    </location>
</feature>
<proteinExistence type="predicted"/>
<sequence length="219" mass="24687">MSLFHIGEIVVLSILVACHFLIPVFLWIGFYKAVSVSVKVHRFAAPILCYLFAFQVVYCVASVWLMCAAFWITCELSLLFLFFYQVLKKQKTHISDVDVVNVDSSNDLRKPGHSILRKPRNTSGNNSKFDTFENNSHSNSLRNTSGNNFKSDTIDSHSNSLQNTSGHNSKSTHRDGSSKYTERNSQVNSTVLMVSVLKQQILPKSAKSVTYVWERGNEA</sequence>
<name>A0A8D9BAR8_9HEMI</name>
<dbReference type="EMBL" id="HBUF01615164">
    <property type="protein sequence ID" value="CAG6779710.1"/>
    <property type="molecule type" value="Transcribed_RNA"/>
</dbReference>
<feature type="region of interest" description="Disordered" evidence="1">
    <location>
        <begin position="110"/>
        <end position="185"/>
    </location>
</feature>